<evidence type="ECO:0000313" key="2">
    <source>
        <dbReference type="Proteomes" id="UP000789702"/>
    </source>
</evidence>
<reference evidence="1" key="1">
    <citation type="submission" date="2021-06" db="EMBL/GenBank/DDBJ databases">
        <authorList>
            <person name="Kallberg Y."/>
            <person name="Tangrot J."/>
            <person name="Rosling A."/>
        </authorList>
    </citation>
    <scope>NUCLEOTIDE SEQUENCE</scope>
    <source>
        <strain evidence="1">IL203A</strain>
    </source>
</reference>
<name>A0ACA9LIW4_9GLOM</name>
<dbReference type="EMBL" id="CAJVPU010004464">
    <property type="protein sequence ID" value="CAG8533451.1"/>
    <property type="molecule type" value="Genomic_DNA"/>
</dbReference>
<comment type="caution">
    <text evidence="1">The sequence shown here is derived from an EMBL/GenBank/DDBJ whole genome shotgun (WGS) entry which is preliminary data.</text>
</comment>
<accession>A0ACA9LIW4</accession>
<proteinExistence type="predicted"/>
<gene>
    <name evidence="1" type="ORF">DHETER_LOCUS4471</name>
</gene>
<keyword evidence="2" id="KW-1185">Reference proteome</keyword>
<evidence type="ECO:0000313" key="1">
    <source>
        <dbReference type="EMBL" id="CAG8533451.1"/>
    </source>
</evidence>
<organism evidence="1 2">
    <name type="scientific">Dentiscutata heterogama</name>
    <dbReference type="NCBI Taxonomy" id="1316150"/>
    <lineage>
        <taxon>Eukaryota</taxon>
        <taxon>Fungi</taxon>
        <taxon>Fungi incertae sedis</taxon>
        <taxon>Mucoromycota</taxon>
        <taxon>Glomeromycotina</taxon>
        <taxon>Glomeromycetes</taxon>
        <taxon>Diversisporales</taxon>
        <taxon>Gigasporaceae</taxon>
        <taxon>Dentiscutata</taxon>
    </lineage>
</organism>
<sequence>MTDPKKPQEQTETDLKTGDEIKQLKDKENVEDKKPLETIIEAARTVALVDENVMMAMPELLEKSYQPQNDTSVQT</sequence>
<protein>
    <submittedName>
        <fullName evidence="1">4191_t:CDS:1</fullName>
    </submittedName>
</protein>
<dbReference type="Proteomes" id="UP000789702">
    <property type="component" value="Unassembled WGS sequence"/>
</dbReference>